<evidence type="ECO:0000313" key="1">
    <source>
        <dbReference type="EMBL" id="OQR83252.1"/>
    </source>
</evidence>
<protein>
    <submittedName>
        <fullName evidence="1">Uncharacterized protein</fullName>
    </submittedName>
</protein>
<accession>A0A1V9YC39</accession>
<sequence>MSIQQFSLGLCPLLTNRDKEAIQHFWSDLFKISWDGDFKILPRTIPNAQTFSYINTRWMYDKCKFLSQTPVRILYRIAVSDKSRDYIQVNPLQAENLWLDELQGLLKQLKELANVAVVGGHFRLLKYLVAKYSQQS</sequence>
<comment type="caution">
    <text evidence="1">The sequence shown here is derived from an EMBL/GenBank/DDBJ whole genome shotgun (WGS) entry which is preliminary data.</text>
</comment>
<dbReference type="Proteomes" id="UP000243217">
    <property type="component" value="Unassembled WGS sequence"/>
</dbReference>
<keyword evidence="2" id="KW-1185">Reference proteome</keyword>
<evidence type="ECO:0000313" key="2">
    <source>
        <dbReference type="Proteomes" id="UP000243217"/>
    </source>
</evidence>
<dbReference type="AlphaFoldDB" id="A0A1V9YC39"/>
<name>A0A1V9YC39_9STRA</name>
<proteinExistence type="predicted"/>
<gene>
    <name evidence="1" type="ORF">THRCLA_23167</name>
</gene>
<dbReference type="EMBL" id="JNBS01004453">
    <property type="protein sequence ID" value="OQR83252.1"/>
    <property type="molecule type" value="Genomic_DNA"/>
</dbReference>
<organism evidence="1 2">
    <name type="scientific">Thraustotheca clavata</name>
    <dbReference type="NCBI Taxonomy" id="74557"/>
    <lineage>
        <taxon>Eukaryota</taxon>
        <taxon>Sar</taxon>
        <taxon>Stramenopiles</taxon>
        <taxon>Oomycota</taxon>
        <taxon>Saprolegniomycetes</taxon>
        <taxon>Saprolegniales</taxon>
        <taxon>Achlyaceae</taxon>
        <taxon>Thraustotheca</taxon>
    </lineage>
</organism>
<reference evidence="1 2" key="1">
    <citation type="journal article" date="2014" name="Genome Biol. Evol.">
        <title>The secreted proteins of Achlya hypogyna and Thraustotheca clavata identify the ancestral oomycete secretome and reveal gene acquisitions by horizontal gene transfer.</title>
        <authorList>
            <person name="Misner I."/>
            <person name="Blouin N."/>
            <person name="Leonard G."/>
            <person name="Richards T.A."/>
            <person name="Lane C.E."/>
        </authorList>
    </citation>
    <scope>NUCLEOTIDE SEQUENCE [LARGE SCALE GENOMIC DNA]</scope>
    <source>
        <strain evidence="1 2">ATCC 34112</strain>
    </source>
</reference>